<dbReference type="AlphaFoldDB" id="A0A9Q0N4Q7"/>
<feature type="transmembrane region" description="Helical" evidence="9">
    <location>
        <begin position="456"/>
        <end position="478"/>
    </location>
</feature>
<organism evidence="11 12">
    <name type="scientific">Pseudolycoriella hygida</name>
    <dbReference type="NCBI Taxonomy" id="35572"/>
    <lineage>
        <taxon>Eukaryota</taxon>
        <taxon>Metazoa</taxon>
        <taxon>Ecdysozoa</taxon>
        <taxon>Arthropoda</taxon>
        <taxon>Hexapoda</taxon>
        <taxon>Insecta</taxon>
        <taxon>Pterygota</taxon>
        <taxon>Neoptera</taxon>
        <taxon>Endopterygota</taxon>
        <taxon>Diptera</taxon>
        <taxon>Nematocera</taxon>
        <taxon>Sciaroidea</taxon>
        <taxon>Sciaridae</taxon>
        <taxon>Pseudolycoriella</taxon>
    </lineage>
</organism>
<protein>
    <submittedName>
        <fullName evidence="11">ATP-binding cassette subfamily G member 4</fullName>
    </submittedName>
</protein>
<dbReference type="InterPro" id="IPR043926">
    <property type="entry name" value="ABCG_dom"/>
</dbReference>
<keyword evidence="6 11" id="KW-0067">ATP-binding</keyword>
<dbReference type="CDD" id="cd03213">
    <property type="entry name" value="ABCG_EPDR"/>
    <property type="match status" value="1"/>
</dbReference>
<keyword evidence="8 9" id="KW-0472">Membrane</keyword>
<dbReference type="InterPro" id="IPR050352">
    <property type="entry name" value="ABCG_transporters"/>
</dbReference>
<dbReference type="Pfam" id="PF19055">
    <property type="entry name" value="ABC2_membrane_7"/>
    <property type="match status" value="1"/>
</dbReference>
<dbReference type="InterPro" id="IPR013525">
    <property type="entry name" value="ABC2_TM"/>
</dbReference>
<dbReference type="GO" id="GO:0016887">
    <property type="term" value="F:ATP hydrolysis activity"/>
    <property type="evidence" value="ECO:0007669"/>
    <property type="project" value="InterPro"/>
</dbReference>
<dbReference type="EMBL" id="WJQU01000002">
    <property type="protein sequence ID" value="KAJ6643142.1"/>
    <property type="molecule type" value="Genomic_DNA"/>
</dbReference>
<evidence type="ECO:0000256" key="8">
    <source>
        <dbReference type="ARBA" id="ARBA00023136"/>
    </source>
</evidence>
<keyword evidence="5" id="KW-0547">Nucleotide-binding</keyword>
<dbReference type="Pfam" id="PF00005">
    <property type="entry name" value="ABC_tran"/>
    <property type="match status" value="1"/>
</dbReference>
<comment type="similarity">
    <text evidence="2">Belongs to the ABC transporter superfamily. ABCG family. Eye pigment precursor importer (TC 3.A.1.204) subfamily.</text>
</comment>
<gene>
    <name evidence="11" type="primary">Abcg4_1</name>
    <name evidence="11" type="ORF">Bhyg_08098</name>
</gene>
<dbReference type="PANTHER" id="PTHR48041">
    <property type="entry name" value="ABC TRANSPORTER G FAMILY MEMBER 28"/>
    <property type="match status" value="1"/>
</dbReference>
<dbReference type="InterPro" id="IPR003439">
    <property type="entry name" value="ABC_transporter-like_ATP-bd"/>
</dbReference>
<keyword evidence="3" id="KW-0813">Transport</keyword>
<keyword evidence="12" id="KW-1185">Reference proteome</keyword>
<feature type="domain" description="ABC transporter" evidence="10">
    <location>
        <begin position="10"/>
        <end position="246"/>
    </location>
</feature>
<evidence type="ECO:0000256" key="4">
    <source>
        <dbReference type="ARBA" id="ARBA00022692"/>
    </source>
</evidence>
<feature type="transmembrane region" description="Helical" evidence="9">
    <location>
        <begin position="341"/>
        <end position="360"/>
    </location>
</feature>
<dbReference type="GO" id="GO:0005524">
    <property type="term" value="F:ATP binding"/>
    <property type="evidence" value="ECO:0007669"/>
    <property type="project" value="UniProtKB-KW"/>
</dbReference>
<dbReference type="PROSITE" id="PS00211">
    <property type="entry name" value="ABC_TRANSPORTER_1"/>
    <property type="match status" value="1"/>
</dbReference>
<dbReference type="Gene3D" id="3.40.50.300">
    <property type="entry name" value="P-loop containing nucleotide triphosphate hydrolases"/>
    <property type="match status" value="1"/>
</dbReference>
<evidence type="ECO:0000256" key="7">
    <source>
        <dbReference type="ARBA" id="ARBA00022989"/>
    </source>
</evidence>
<name>A0A9Q0N4Q7_9DIPT</name>
<dbReference type="PROSITE" id="PS50893">
    <property type="entry name" value="ABC_TRANSPORTER_2"/>
    <property type="match status" value="1"/>
</dbReference>
<evidence type="ECO:0000313" key="11">
    <source>
        <dbReference type="EMBL" id="KAJ6643142.1"/>
    </source>
</evidence>
<dbReference type="GO" id="GO:0140359">
    <property type="term" value="F:ABC-type transporter activity"/>
    <property type="evidence" value="ECO:0007669"/>
    <property type="project" value="InterPro"/>
</dbReference>
<evidence type="ECO:0000256" key="5">
    <source>
        <dbReference type="ARBA" id="ARBA00022741"/>
    </source>
</evidence>
<proteinExistence type="inferred from homology"/>
<dbReference type="SMART" id="SM00382">
    <property type="entry name" value="AAA"/>
    <property type="match status" value="1"/>
</dbReference>
<sequence length="591" mass="66296">MDIKIKPKNIEFKQLTYTVPDKNETRDILKSVSGEFKSGELTAIMGPSGAGKSTLLNILTGFIQTGVVGEVKMNNAKVSDKKYRNQCCYILQDDNLYPTFTVEETMMLSASLKISGISLDEKKQIVNNVLNTLQLTHTKSTRCGHLSGGQKKRLSIALELLGNPPVLFLDEPTTGLDSLSSANCIRLLHHLSREGRTIIFTIHQPAASIFESFDHIYVLADGNCVYQGSANNTVPYLSSIGLQCPHYHNPADFLLEVANKEYGDFIPTLTKASKDDRWRLNSNFITDHATFHEFQIESDKTLVSRSNSNESKDLHVAPSEWTKFLLLVGRCHIHYYRDWTVTYLKLMLHITTAILVSLMYGDSGINANKSVANVGLFLIGVCYLWYTSLMPSILKFPSEVAILKKETFNNWYPLRTYFCANVLTTTPIHIVLSTTFSGIVFIMTDQPMELERFMKFCLCFIFTTMIADGIGLIIGSVFNPVNGTFVGATLSAYKVAFSGFIALHSHISKPMRLMSNVSSMRYLLESVVLSIYDLNRADMKCPNTEMSPKLILQELGMTANNFEFDISVIVIQMVAFKALAFLLLKRRLKKS</sequence>
<keyword evidence="4 9" id="KW-0812">Transmembrane</keyword>
<keyword evidence="7 9" id="KW-1133">Transmembrane helix</keyword>
<dbReference type="FunFam" id="3.40.50.300:FF:001077">
    <property type="entry name" value="Uncharacterized protein, isoform A"/>
    <property type="match status" value="1"/>
</dbReference>
<feature type="transmembrane region" description="Helical" evidence="9">
    <location>
        <begin position="372"/>
        <end position="394"/>
    </location>
</feature>
<evidence type="ECO:0000259" key="10">
    <source>
        <dbReference type="PROSITE" id="PS50893"/>
    </source>
</evidence>
<evidence type="ECO:0000256" key="1">
    <source>
        <dbReference type="ARBA" id="ARBA00004141"/>
    </source>
</evidence>
<dbReference type="SUPFAM" id="SSF52540">
    <property type="entry name" value="P-loop containing nucleoside triphosphate hydrolases"/>
    <property type="match status" value="1"/>
</dbReference>
<evidence type="ECO:0000256" key="6">
    <source>
        <dbReference type="ARBA" id="ARBA00022840"/>
    </source>
</evidence>
<comment type="subcellular location">
    <subcellularLocation>
        <location evidence="1">Membrane</location>
        <topology evidence="1">Multi-pass membrane protein</topology>
    </subcellularLocation>
</comment>
<dbReference type="Proteomes" id="UP001151699">
    <property type="component" value="Chromosome B"/>
</dbReference>
<dbReference type="PANTHER" id="PTHR48041:SF32">
    <property type="entry name" value="PROTEIN WHITE-LIKE PROTEIN"/>
    <property type="match status" value="1"/>
</dbReference>
<evidence type="ECO:0000256" key="2">
    <source>
        <dbReference type="ARBA" id="ARBA00005814"/>
    </source>
</evidence>
<accession>A0A9Q0N4Q7</accession>
<evidence type="ECO:0000256" key="3">
    <source>
        <dbReference type="ARBA" id="ARBA00022448"/>
    </source>
</evidence>
<evidence type="ECO:0000313" key="12">
    <source>
        <dbReference type="Proteomes" id="UP001151699"/>
    </source>
</evidence>
<comment type="caution">
    <text evidence="11">The sequence shown here is derived from an EMBL/GenBank/DDBJ whole genome shotgun (WGS) entry which is preliminary data.</text>
</comment>
<feature type="transmembrane region" description="Helical" evidence="9">
    <location>
        <begin position="484"/>
        <end position="503"/>
    </location>
</feature>
<dbReference type="InterPro" id="IPR017871">
    <property type="entry name" value="ABC_transporter-like_CS"/>
</dbReference>
<reference evidence="11" key="1">
    <citation type="submission" date="2022-07" db="EMBL/GenBank/DDBJ databases">
        <authorList>
            <person name="Trinca V."/>
            <person name="Uliana J.V.C."/>
            <person name="Torres T.T."/>
            <person name="Ward R.J."/>
            <person name="Monesi N."/>
        </authorList>
    </citation>
    <scope>NUCLEOTIDE SEQUENCE</scope>
    <source>
        <strain evidence="11">HSMRA1968</strain>
        <tissue evidence="11">Whole embryos</tissue>
    </source>
</reference>
<dbReference type="OrthoDB" id="66620at2759"/>
<feature type="transmembrane region" description="Helical" evidence="9">
    <location>
        <begin position="414"/>
        <end position="444"/>
    </location>
</feature>
<feature type="transmembrane region" description="Helical" evidence="9">
    <location>
        <begin position="566"/>
        <end position="584"/>
    </location>
</feature>
<dbReference type="GO" id="GO:0005886">
    <property type="term" value="C:plasma membrane"/>
    <property type="evidence" value="ECO:0007669"/>
    <property type="project" value="TreeGrafter"/>
</dbReference>
<dbReference type="InterPro" id="IPR003593">
    <property type="entry name" value="AAA+_ATPase"/>
</dbReference>
<dbReference type="Pfam" id="PF01061">
    <property type="entry name" value="ABC2_membrane"/>
    <property type="match status" value="1"/>
</dbReference>
<evidence type="ECO:0000256" key="9">
    <source>
        <dbReference type="SAM" id="Phobius"/>
    </source>
</evidence>
<dbReference type="InterPro" id="IPR027417">
    <property type="entry name" value="P-loop_NTPase"/>
</dbReference>